<sequence length="307" mass="33740">MPSIVPGLLKSAEDRCHPPDYLLARVRGRRARIAGDWSELLRTSPAGIGGAQEAFRGELAWLYGQMNRSLRSLFGSVFEFFELRTWLLALRYLSAGEEKALPGILAPSLLAPPIKALLLQSRDFAAVLAGSQKILAEADPDFSGLGALYRRQGPGGLEAGVIDLALRRALRLPLHPAVRTFFRELIDTRNLLGLYKHLQWQLSFPPPHLDGGRVTKKRLSALWRGRSIPPLMACARTLAGDPAAAGSLEKILLDGVSRSLRRGARDPLGPGVILDHLWFCHTRARNLELMARLGAGDEGRLEEELLS</sequence>
<dbReference type="Gene3D" id="1.10.132.50">
    <property type="entry name" value="ATP synthase (C/AC39) subunit, domain 3"/>
    <property type="match status" value="1"/>
</dbReference>
<evidence type="ECO:0000313" key="2">
    <source>
        <dbReference type="Proteomes" id="UP000057158"/>
    </source>
</evidence>
<dbReference type="EMBL" id="CP010802">
    <property type="protein sequence ID" value="ALC14887.1"/>
    <property type="molecule type" value="Genomic_DNA"/>
</dbReference>
<dbReference type="InterPro" id="IPR036079">
    <property type="entry name" value="ATPase_csu/dsu_sf"/>
</dbReference>
<reference evidence="1 2" key="1">
    <citation type="submission" date="2015-07" db="EMBL/GenBank/DDBJ databases">
        <title>Isolation and Genomic Characterization of a Novel Halophilic Metal-Reducing Deltaproteobacterium from the Deep Subsurface.</title>
        <authorList>
            <person name="Badalamenti J.P."/>
            <person name="Summers Z.M."/>
            <person name="Gralnick J.A."/>
            <person name="Bond D.R."/>
        </authorList>
    </citation>
    <scope>NUCLEOTIDE SEQUENCE [LARGE SCALE GENOMIC DNA]</scope>
    <source>
        <strain evidence="1 2">WTL</strain>
    </source>
</reference>
<dbReference type="Gene3D" id="1.20.1690.10">
    <property type="entry name" value="V-type ATP synthase subunit C domain"/>
    <property type="match status" value="2"/>
</dbReference>
<evidence type="ECO:0000313" key="1">
    <source>
        <dbReference type="EMBL" id="ALC14887.1"/>
    </source>
</evidence>
<keyword evidence="2" id="KW-1185">Reference proteome</keyword>
<dbReference type="SUPFAM" id="SSF103486">
    <property type="entry name" value="V-type ATP synthase subunit C"/>
    <property type="match status" value="1"/>
</dbReference>
<protein>
    <recommendedName>
        <fullName evidence="3">V-type ATP synthase subunit C</fullName>
    </recommendedName>
</protein>
<dbReference type="PATRIC" id="fig|1603606.3.peg.96"/>
<dbReference type="InterPro" id="IPR044911">
    <property type="entry name" value="V-type_ATPase_csu/dsu_dom_3"/>
</dbReference>
<dbReference type="AlphaFoldDB" id="A0A0M4DED1"/>
<dbReference type="OrthoDB" id="5393554at2"/>
<gene>
    <name evidence="1" type="ORF">DSOUD_0086</name>
</gene>
<name>A0A0M4DED1_9BACT</name>
<organism evidence="1 2">
    <name type="scientific">Desulfuromonas soudanensis</name>
    <dbReference type="NCBI Taxonomy" id="1603606"/>
    <lineage>
        <taxon>Bacteria</taxon>
        <taxon>Pseudomonadati</taxon>
        <taxon>Thermodesulfobacteriota</taxon>
        <taxon>Desulfuromonadia</taxon>
        <taxon>Desulfuromonadales</taxon>
        <taxon>Desulfuromonadaceae</taxon>
        <taxon>Desulfuromonas</taxon>
    </lineage>
</organism>
<proteinExistence type="predicted"/>
<accession>A0A0M4DED1</accession>
<dbReference type="KEGG" id="des:DSOUD_0086"/>
<dbReference type="RefSeq" id="WP_053549145.1">
    <property type="nucleotide sequence ID" value="NZ_CP010802.1"/>
</dbReference>
<evidence type="ECO:0008006" key="3">
    <source>
        <dbReference type="Google" id="ProtNLM"/>
    </source>
</evidence>
<dbReference type="STRING" id="1603606.DSOUD_0086"/>
<dbReference type="InterPro" id="IPR035067">
    <property type="entry name" value="V-type_ATPase_csu/dsu"/>
</dbReference>
<dbReference type="Proteomes" id="UP000057158">
    <property type="component" value="Chromosome"/>
</dbReference>